<gene>
    <name evidence="1" type="ORF">L6452_37191</name>
</gene>
<protein>
    <submittedName>
        <fullName evidence="1">Uncharacterized protein</fullName>
    </submittedName>
</protein>
<comment type="caution">
    <text evidence="1">The sequence shown here is derived from an EMBL/GenBank/DDBJ whole genome shotgun (WGS) entry which is preliminary data.</text>
</comment>
<sequence>MLMEVSNFATLSGKPRIIRPTIINNGSWYNVKDLSSMPCSCISSSREKDKFSLQARKQYNLAAICKPKQEMDVKLLSGCLFNRPKGIPIPFRRPSSCFLVPCQAKREDSEGTLSSESIILDEQTLEQELQIAIQDENYAQAAKIRDSLKLLHEDSKSAVLAANSRFYNSFRNGDLAAMQELWSKSENVCVVHPGVSGISGYELVMGSWEFVWADYEFPLSIEVKDVQVHVRGDMGYVTCVEMVRTTGKSWGRQFATNVFEKIDGRWFICVHHASHVDL</sequence>
<keyword evidence="2" id="KW-1185">Reference proteome</keyword>
<evidence type="ECO:0000313" key="2">
    <source>
        <dbReference type="Proteomes" id="UP001055879"/>
    </source>
</evidence>
<dbReference type="EMBL" id="CM042060">
    <property type="protein sequence ID" value="KAI3677917.1"/>
    <property type="molecule type" value="Genomic_DNA"/>
</dbReference>
<reference evidence="1 2" key="2">
    <citation type="journal article" date="2022" name="Mol. Ecol. Resour.">
        <title>The genomes of chicory, endive, great burdock and yacon provide insights into Asteraceae paleo-polyploidization history and plant inulin production.</title>
        <authorList>
            <person name="Fan W."/>
            <person name="Wang S."/>
            <person name="Wang H."/>
            <person name="Wang A."/>
            <person name="Jiang F."/>
            <person name="Liu H."/>
            <person name="Zhao H."/>
            <person name="Xu D."/>
            <person name="Zhang Y."/>
        </authorList>
    </citation>
    <scope>NUCLEOTIDE SEQUENCE [LARGE SCALE GENOMIC DNA]</scope>
    <source>
        <strain evidence="2">cv. Niubang</strain>
    </source>
</reference>
<dbReference type="Proteomes" id="UP001055879">
    <property type="component" value="Linkage Group LG14"/>
</dbReference>
<reference evidence="2" key="1">
    <citation type="journal article" date="2022" name="Mol. Ecol. Resour.">
        <title>The genomes of chicory, endive, great burdock and yacon provide insights into Asteraceae palaeo-polyploidization history and plant inulin production.</title>
        <authorList>
            <person name="Fan W."/>
            <person name="Wang S."/>
            <person name="Wang H."/>
            <person name="Wang A."/>
            <person name="Jiang F."/>
            <person name="Liu H."/>
            <person name="Zhao H."/>
            <person name="Xu D."/>
            <person name="Zhang Y."/>
        </authorList>
    </citation>
    <scope>NUCLEOTIDE SEQUENCE [LARGE SCALE GENOMIC DNA]</scope>
    <source>
        <strain evidence="2">cv. Niubang</strain>
    </source>
</reference>
<evidence type="ECO:0000313" key="1">
    <source>
        <dbReference type="EMBL" id="KAI3677917.1"/>
    </source>
</evidence>
<name>A0ACB8Y304_ARCLA</name>
<organism evidence="1 2">
    <name type="scientific">Arctium lappa</name>
    <name type="common">Greater burdock</name>
    <name type="synonym">Lappa major</name>
    <dbReference type="NCBI Taxonomy" id="4217"/>
    <lineage>
        <taxon>Eukaryota</taxon>
        <taxon>Viridiplantae</taxon>
        <taxon>Streptophyta</taxon>
        <taxon>Embryophyta</taxon>
        <taxon>Tracheophyta</taxon>
        <taxon>Spermatophyta</taxon>
        <taxon>Magnoliopsida</taxon>
        <taxon>eudicotyledons</taxon>
        <taxon>Gunneridae</taxon>
        <taxon>Pentapetalae</taxon>
        <taxon>asterids</taxon>
        <taxon>campanulids</taxon>
        <taxon>Asterales</taxon>
        <taxon>Asteraceae</taxon>
        <taxon>Carduoideae</taxon>
        <taxon>Cardueae</taxon>
        <taxon>Arctiinae</taxon>
        <taxon>Arctium</taxon>
    </lineage>
</organism>
<accession>A0ACB8Y304</accession>
<proteinExistence type="predicted"/>